<sequence>MSEPRLSPRYVPGRRSERFWTDDEKAVLREHYPTGGAKACQARLPNRSITTIFQQAGKLGLSAPKQPEKRTRHEYSPELDERIRAAWPTLKGKGAVAALADTLQVPRWWLTKRATKLHLTMPHKKEPAWTEAENALMRNVPLHDPDRCAKIFREHGFNRSPTAIVVRAKRLDISRRTHETLSARAAAKILGVDDKHVTALCIAGDLVAGRRGSKRLAQQGGDAWAIEPQDLRRYVLDHLKRIDIRKVDKLAFVALIANEAA</sequence>
<proteinExistence type="predicted"/>
<dbReference type="EMBL" id="JBEPMM010000002">
    <property type="protein sequence ID" value="MET3691714.1"/>
    <property type="molecule type" value="Genomic_DNA"/>
</dbReference>
<dbReference type="RefSeq" id="WP_238276932.1">
    <property type="nucleotide sequence ID" value="NZ_BPQL01000019.1"/>
</dbReference>
<comment type="caution">
    <text evidence="1">The sequence shown here is derived from an EMBL/GenBank/DDBJ whole genome shotgun (WGS) entry which is preliminary data.</text>
</comment>
<name>A0ABV2L1L8_9HYPH</name>
<keyword evidence="2" id="KW-1185">Reference proteome</keyword>
<reference evidence="1 2" key="1">
    <citation type="submission" date="2024-06" db="EMBL/GenBank/DDBJ databases">
        <title>Genomic Encyclopedia of Type Strains, Phase IV (KMG-IV): sequencing the most valuable type-strain genomes for metagenomic binning, comparative biology and taxonomic classification.</title>
        <authorList>
            <person name="Goeker M."/>
        </authorList>
    </citation>
    <scope>NUCLEOTIDE SEQUENCE [LARGE SCALE GENOMIC DNA]</scope>
    <source>
        <strain evidence="1 2">DSM 21331</strain>
    </source>
</reference>
<evidence type="ECO:0000313" key="2">
    <source>
        <dbReference type="Proteomes" id="UP001549145"/>
    </source>
</evidence>
<organism evidence="1 2">
    <name type="scientific">Methylobacterium goesingense</name>
    <dbReference type="NCBI Taxonomy" id="243690"/>
    <lineage>
        <taxon>Bacteria</taxon>
        <taxon>Pseudomonadati</taxon>
        <taxon>Pseudomonadota</taxon>
        <taxon>Alphaproteobacteria</taxon>
        <taxon>Hyphomicrobiales</taxon>
        <taxon>Methylobacteriaceae</taxon>
        <taxon>Methylobacterium</taxon>
    </lineage>
</organism>
<gene>
    <name evidence="1" type="ORF">ABID43_001239</name>
</gene>
<accession>A0ABV2L1L8</accession>
<dbReference type="Proteomes" id="UP001549145">
    <property type="component" value="Unassembled WGS sequence"/>
</dbReference>
<evidence type="ECO:0000313" key="1">
    <source>
        <dbReference type="EMBL" id="MET3691714.1"/>
    </source>
</evidence>
<protein>
    <submittedName>
        <fullName evidence="1">Uncharacterized protein</fullName>
    </submittedName>
</protein>